<reference evidence="2 3" key="1">
    <citation type="submission" date="2017-08" db="EMBL/GenBank/DDBJ databases">
        <title>Virgibacillus indicus sp. nov. and Virgibacillus profoundi sp. nov, two moderately halophilic bacteria isolated from marine sediment by using the Microfluidic Streak Plate.</title>
        <authorList>
            <person name="Xu B."/>
            <person name="Hu B."/>
            <person name="Wang J."/>
            <person name="Zhu Y."/>
            <person name="Huang L."/>
            <person name="Du W."/>
            <person name="Huang Y."/>
        </authorList>
    </citation>
    <scope>NUCLEOTIDE SEQUENCE [LARGE SCALE GENOMIC DNA]</scope>
    <source>
        <strain evidence="2 3">IO3-P2-C2</strain>
    </source>
</reference>
<organism evidence="2 3">
    <name type="scientific">Virgibacillus indicus</name>
    <dbReference type="NCBI Taxonomy" id="2024554"/>
    <lineage>
        <taxon>Bacteria</taxon>
        <taxon>Bacillati</taxon>
        <taxon>Bacillota</taxon>
        <taxon>Bacilli</taxon>
        <taxon>Bacillales</taxon>
        <taxon>Bacillaceae</taxon>
        <taxon>Virgibacillus</taxon>
    </lineage>
</organism>
<name>A0A265N8D0_9BACI</name>
<comment type="caution">
    <text evidence="2">The sequence shown here is derived from an EMBL/GenBank/DDBJ whole genome shotgun (WGS) entry which is preliminary data.</text>
</comment>
<evidence type="ECO:0000256" key="1">
    <source>
        <dbReference type="SAM" id="MobiDB-lite"/>
    </source>
</evidence>
<feature type="region of interest" description="Disordered" evidence="1">
    <location>
        <begin position="1"/>
        <end position="20"/>
    </location>
</feature>
<dbReference type="Proteomes" id="UP000216498">
    <property type="component" value="Unassembled WGS sequence"/>
</dbReference>
<proteinExistence type="predicted"/>
<sequence length="232" mass="26918">MSNVEASVTTKNSEKEKENEELKEIIKKLRLRIKTLEPPEPVDIQDPPWRELSFPAELEPISDIIHNGANIPFDLIVNKPDYERPAYEEHWHSLGGGRWSYVPDRIHYALHRLFTNYDIGLSSWYDFEHNIGFSIPMFQDEEALNLYIVTFQTEVTDVYTTGNQVVVAGNPKRNGVQVITITTADIKPSDTEENILIQLSTRDGHEMDYSIISYVPPDFWAKQNEKLKERER</sequence>
<evidence type="ECO:0000313" key="3">
    <source>
        <dbReference type="Proteomes" id="UP000216498"/>
    </source>
</evidence>
<protein>
    <submittedName>
        <fullName evidence="2">Uncharacterized protein</fullName>
    </submittedName>
</protein>
<gene>
    <name evidence="2" type="ORF">CIL03_13150</name>
</gene>
<dbReference type="AlphaFoldDB" id="A0A265N8D0"/>
<keyword evidence="3" id="KW-1185">Reference proteome</keyword>
<accession>A0A265N8D0</accession>
<evidence type="ECO:0000313" key="2">
    <source>
        <dbReference type="EMBL" id="OZU88075.1"/>
    </source>
</evidence>
<dbReference type="EMBL" id="NPMS01000006">
    <property type="protein sequence ID" value="OZU88075.1"/>
    <property type="molecule type" value="Genomic_DNA"/>
</dbReference>